<dbReference type="InterPro" id="IPR029058">
    <property type="entry name" value="AB_hydrolase_fold"/>
</dbReference>
<keyword evidence="2" id="KW-1185">Reference proteome</keyword>
<proteinExistence type="predicted"/>
<dbReference type="Proteomes" id="UP001232973">
    <property type="component" value="Unassembled WGS sequence"/>
</dbReference>
<sequence length="407" mass="46075">MEQTGGWTRVTDLTTRQQGVNPDAEPLVFAAPRIDHEVPGVQWMGRVGRANAIVRLPDANIWNGKLVIGGTPAVRNEYALDWLLADIVLQQGYAFASCDKATPGLTLRDPLRSMAEWEEAYVGLVHHARHLVTQVYGRAADKTYIAGVSNGGYVVRMMLERHPALFDGGVEWEGVLWLPEGRHLLTTLPVYVRDCPIYWNWRGDRTVSEQHAALERLMEAGLVEASSLFWQEYFMTYWVVSLWLYGRSLDPEWKPFALAWTNDWLRDPAELADYPWQERAGVVAQRIRPIANTGRLTKPLLSVAGNWDCLIPFVHHAAAYHDLVQRQGAGALHRMYEIEGGNHVDGLLRGDLRGQQPVQPYFEAALYHLENWVERGMEPPASGRYSTVASFTDRVKELLSVHPCTER</sequence>
<organism evidence="1 2">
    <name type="scientific">Alicyclobacillus cycloheptanicus</name>
    <dbReference type="NCBI Taxonomy" id="1457"/>
    <lineage>
        <taxon>Bacteria</taxon>
        <taxon>Bacillati</taxon>
        <taxon>Bacillota</taxon>
        <taxon>Bacilli</taxon>
        <taxon>Bacillales</taxon>
        <taxon>Alicyclobacillaceae</taxon>
        <taxon>Alicyclobacillus</taxon>
    </lineage>
</organism>
<accession>A0ABT9XGA4</accession>
<dbReference type="RefSeq" id="WP_274454902.1">
    <property type="nucleotide sequence ID" value="NZ_CP067097.1"/>
</dbReference>
<comment type="caution">
    <text evidence="1">The sequence shown here is derived from an EMBL/GenBank/DDBJ whole genome shotgun (WGS) entry which is preliminary data.</text>
</comment>
<evidence type="ECO:0000313" key="1">
    <source>
        <dbReference type="EMBL" id="MDQ0189109.1"/>
    </source>
</evidence>
<dbReference type="EMBL" id="JAUSTP010000004">
    <property type="protein sequence ID" value="MDQ0189109.1"/>
    <property type="molecule type" value="Genomic_DNA"/>
</dbReference>
<dbReference type="SUPFAM" id="SSF53474">
    <property type="entry name" value="alpha/beta-Hydrolases"/>
    <property type="match status" value="1"/>
</dbReference>
<evidence type="ECO:0000313" key="2">
    <source>
        <dbReference type="Proteomes" id="UP001232973"/>
    </source>
</evidence>
<protein>
    <submittedName>
        <fullName evidence="1">Pimeloyl-ACP methyl ester carboxylesterase</fullName>
    </submittedName>
</protein>
<gene>
    <name evidence="1" type="ORF">J2S03_000925</name>
</gene>
<reference evidence="1 2" key="1">
    <citation type="submission" date="2023-07" db="EMBL/GenBank/DDBJ databases">
        <title>Genomic Encyclopedia of Type Strains, Phase IV (KMG-IV): sequencing the most valuable type-strain genomes for metagenomic binning, comparative biology and taxonomic classification.</title>
        <authorList>
            <person name="Goeker M."/>
        </authorList>
    </citation>
    <scope>NUCLEOTIDE SEQUENCE [LARGE SCALE GENOMIC DNA]</scope>
    <source>
        <strain evidence="1 2">DSM 4006</strain>
    </source>
</reference>
<name>A0ABT9XGA4_9BACL</name>
<dbReference type="Gene3D" id="3.40.50.1820">
    <property type="entry name" value="alpha/beta hydrolase"/>
    <property type="match status" value="1"/>
</dbReference>